<dbReference type="Pfam" id="PF00448">
    <property type="entry name" value="SRP54"/>
    <property type="match status" value="1"/>
</dbReference>
<dbReference type="RefSeq" id="WP_258330258.1">
    <property type="nucleotide sequence ID" value="NZ_JAPTGG010000002.1"/>
</dbReference>
<keyword evidence="10" id="KW-0472">Membrane</keyword>
<dbReference type="GO" id="GO:0003924">
    <property type="term" value="F:GTPase activity"/>
    <property type="evidence" value="ECO:0007669"/>
    <property type="project" value="UniProtKB-UniRule"/>
</dbReference>
<accession>A0A9J6RJF4</accession>
<evidence type="ECO:0000256" key="4">
    <source>
        <dbReference type="ARBA" id="ARBA00022448"/>
    </source>
</evidence>
<keyword evidence="4" id="KW-0813">Transport</keyword>
<keyword evidence="11" id="KW-1006">Bacterial flagellum protein export</keyword>
<comment type="similarity">
    <text evidence="2">Belongs to the GTP-binding SRP family.</text>
</comment>
<evidence type="ECO:0000256" key="6">
    <source>
        <dbReference type="ARBA" id="ARBA00022741"/>
    </source>
</evidence>
<dbReference type="GO" id="GO:0005886">
    <property type="term" value="C:plasma membrane"/>
    <property type="evidence" value="ECO:0007669"/>
    <property type="project" value="UniProtKB-SubCell"/>
</dbReference>
<dbReference type="InterPro" id="IPR027417">
    <property type="entry name" value="P-loop_NTPase"/>
</dbReference>
<evidence type="ECO:0000256" key="11">
    <source>
        <dbReference type="ARBA" id="ARBA00023225"/>
    </source>
</evidence>
<evidence type="ECO:0000256" key="10">
    <source>
        <dbReference type="ARBA" id="ARBA00023136"/>
    </source>
</evidence>
<feature type="coiled-coil region" evidence="14">
    <location>
        <begin position="126"/>
        <end position="153"/>
    </location>
</feature>
<evidence type="ECO:0000259" key="16">
    <source>
        <dbReference type="SMART" id="SM00962"/>
    </source>
</evidence>
<keyword evidence="17" id="KW-0282">Flagellum</keyword>
<protein>
    <recommendedName>
        <fullName evidence="3 13">Flagellar biosynthesis protein FlhF</fullName>
    </recommendedName>
</protein>
<dbReference type="GO" id="GO:0006614">
    <property type="term" value="P:SRP-dependent cotranslational protein targeting to membrane"/>
    <property type="evidence" value="ECO:0007669"/>
    <property type="project" value="UniProtKB-UniRule"/>
</dbReference>
<keyword evidence="6" id="KW-0547">Nucleotide-binding</keyword>
<keyword evidence="7" id="KW-1005">Bacterial flagellum biogenesis</keyword>
<keyword evidence="8" id="KW-0653">Protein transport</keyword>
<evidence type="ECO:0000256" key="12">
    <source>
        <dbReference type="ARBA" id="ARBA00025337"/>
    </source>
</evidence>
<keyword evidence="17" id="KW-0969">Cilium</keyword>
<comment type="function">
    <text evidence="12">Necessary for flagellar biosynthesis. May be involved in translocation of the flagellum.</text>
</comment>
<feature type="coiled-coil region" evidence="14">
    <location>
        <begin position="66"/>
        <end position="93"/>
    </location>
</feature>
<evidence type="ECO:0000256" key="9">
    <source>
        <dbReference type="ARBA" id="ARBA00023134"/>
    </source>
</evidence>
<dbReference type="EMBL" id="JAPTGG010000002">
    <property type="protein sequence ID" value="MCZ0864101.1"/>
    <property type="molecule type" value="Genomic_DNA"/>
</dbReference>
<evidence type="ECO:0000256" key="8">
    <source>
        <dbReference type="ARBA" id="ARBA00022927"/>
    </source>
</evidence>
<comment type="caution">
    <text evidence="17">The sequence shown here is derived from an EMBL/GenBank/DDBJ whole genome shotgun (WGS) entry which is preliminary data.</text>
</comment>
<comment type="subcellular location">
    <subcellularLocation>
        <location evidence="1">Cell membrane</location>
        <topology evidence="1">Peripheral membrane protein</topology>
        <orientation evidence="1">Cytoplasmic side</orientation>
    </subcellularLocation>
</comment>
<dbReference type="SMART" id="SM00962">
    <property type="entry name" value="SRP54"/>
    <property type="match status" value="1"/>
</dbReference>
<keyword evidence="17" id="KW-0966">Cell projection</keyword>
<evidence type="ECO:0000256" key="15">
    <source>
        <dbReference type="SAM" id="MobiDB-lite"/>
    </source>
</evidence>
<dbReference type="InterPro" id="IPR000897">
    <property type="entry name" value="SRP54_GTPase_dom"/>
</dbReference>
<dbReference type="GO" id="GO:0005047">
    <property type="term" value="F:signal recognition particle binding"/>
    <property type="evidence" value="ECO:0007669"/>
    <property type="project" value="TreeGrafter"/>
</dbReference>
<organism evidence="17 18">
    <name type="scientific">Dasania phycosphaerae</name>
    <dbReference type="NCBI Taxonomy" id="2950436"/>
    <lineage>
        <taxon>Bacteria</taxon>
        <taxon>Pseudomonadati</taxon>
        <taxon>Pseudomonadota</taxon>
        <taxon>Gammaproteobacteria</taxon>
        <taxon>Cellvibrionales</taxon>
        <taxon>Spongiibacteraceae</taxon>
        <taxon>Dasania</taxon>
    </lineage>
</organism>
<dbReference type="AlphaFoldDB" id="A0A9J6RJF4"/>
<proteinExistence type="inferred from homology"/>
<name>A0A9J6RJF4_9GAMM</name>
<gene>
    <name evidence="17" type="primary">flhF</name>
    <name evidence="17" type="ORF">O0V09_02745</name>
</gene>
<dbReference type="FunFam" id="3.40.50.300:FF:000695">
    <property type="entry name" value="Flagellar biosynthesis regulator FlhF"/>
    <property type="match status" value="1"/>
</dbReference>
<evidence type="ECO:0000256" key="5">
    <source>
        <dbReference type="ARBA" id="ARBA00022475"/>
    </source>
</evidence>
<dbReference type="Gene3D" id="3.40.50.300">
    <property type="entry name" value="P-loop containing nucleotide triphosphate hydrolases"/>
    <property type="match status" value="1"/>
</dbReference>
<dbReference type="PANTHER" id="PTHR43134">
    <property type="entry name" value="SIGNAL RECOGNITION PARTICLE RECEPTOR SUBUNIT ALPHA"/>
    <property type="match status" value="1"/>
</dbReference>
<evidence type="ECO:0000256" key="14">
    <source>
        <dbReference type="SAM" id="Coils"/>
    </source>
</evidence>
<dbReference type="InterPro" id="IPR047040">
    <property type="entry name" value="FlhF__GTPase_dom"/>
</dbReference>
<dbReference type="CDD" id="cd17873">
    <property type="entry name" value="FlhF"/>
    <property type="match status" value="1"/>
</dbReference>
<evidence type="ECO:0000313" key="17">
    <source>
        <dbReference type="EMBL" id="MCZ0864101.1"/>
    </source>
</evidence>
<dbReference type="GO" id="GO:0044781">
    <property type="term" value="P:bacterial-type flagellum organization"/>
    <property type="evidence" value="ECO:0007669"/>
    <property type="project" value="UniProtKB-UniRule"/>
</dbReference>
<dbReference type="PANTHER" id="PTHR43134:SF3">
    <property type="entry name" value="FLAGELLAR BIOSYNTHESIS PROTEIN FLHF"/>
    <property type="match status" value="1"/>
</dbReference>
<feature type="compositionally biased region" description="Polar residues" evidence="15">
    <location>
        <begin position="110"/>
        <end position="124"/>
    </location>
</feature>
<reference evidence="17 18" key="1">
    <citation type="submission" date="2022-12" db="EMBL/GenBank/DDBJ databases">
        <title>Dasania phycosphaerae sp. nov., isolated from particulate material of the south coast of Korea.</title>
        <authorList>
            <person name="Jiang Y."/>
        </authorList>
    </citation>
    <scope>NUCLEOTIDE SEQUENCE [LARGE SCALE GENOMIC DNA]</scope>
    <source>
        <strain evidence="17 18">GY-19</strain>
    </source>
</reference>
<keyword evidence="9" id="KW-0342">GTP-binding</keyword>
<dbReference type="NCBIfam" id="TIGR03499">
    <property type="entry name" value="FlhF"/>
    <property type="match status" value="1"/>
</dbReference>
<dbReference type="GO" id="GO:0015031">
    <property type="term" value="P:protein transport"/>
    <property type="evidence" value="ECO:0007669"/>
    <property type="project" value="UniProtKB-KW"/>
</dbReference>
<sequence>MQLKRFVAPSMSQALKKVREEVGADAVILSNKRVAEGIELVTAIDRPDPDDNGVFPADMQPHAQPKKAQPKQVSKLEQEVDRMQNQAKQRAAALAATLGRSEQNKFAAAMQQQGFDPQLNQPQTPAANEIGQLQQAEQNKQAIQEAVAAAVQEYTQSQQKTSATEDPQVLQMRSELQSMRQLLEQQLSSMAWGQFASSEPEKASLWRRLKRMGLEAKVANQLLEGLSELGAQKHVWMQLMQRLSRQLPVVGQDLIDQQGVFVFVGPTGAGKTTSIGKLAARYVMAHGADSLALVTTDTFRIAAHEQLRTLGRILNVPVKVVDKNNPLDRVLHGLRHKQLVLVDTAGLTHQDERLIKQAQAINELAAKVKTILVLPTTSQPRVLRAAYHHYKTDNLAACILTKLDESASLGECISLSVEKALPIAYSTHGQNIPEDIAIAEPVSIVRQAIELAKDQQVDDEDMSAELQALIS</sequence>
<evidence type="ECO:0000256" key="1">
    <source>
        <dbReference type="ARBA" id="ARBA00004413"/>
    </source>
</evidence>
<keyword evidence="5" id="KW-1003">Cell membrane</keyword>
<dbReference type="InterPro" id="IPR020006">
    <property type="entry name" value="FlhF"/>
</dbReference>
<dbReference type="GO" id="GO:0005525">
    <property type="term" value="F:GTP binding"/>
    <property type="evidence" value="ECO:0007669"/>
    <property type="project" value="UniProtKB-UniRule"/>
</dbReference>
<evidence type="ECO:0000313" key="18">
    <source>
        <dbReference type="Proteomes" id="UP001069090"/>
    </source>
</evidence>
<evidence type="ECO:0000256" key="13">
    <source>
        <dbReference type="NCBIfam" id="TIGR03499"/>
    </source>
</evidence>
<dbReference type="Proteomes" id="UP001069090">
    <property type="component" value="Unassembled WGS sequence"/>
</dbReference>
<dbReference type="Gene3D" id="1.20.120.1380">
    <property type="entry name" value="Flagellar FlhF biosynthesis protein, N domain"/>
    <property type="match status" value="1"/>
</dbReference>
<keyword evidence="18" id="KW-1185">Reference proteome</keyword>
<evidence type="ECO:0000256" key="3">
    <source>
        <dbReference type="ARBA" id="ARBA00014919"/>
    </source>
</evidence>
<evidence type="ECO:0000256" key="7">
    <source>
        <dbReference type="ARBA" id="ARBA00022795"/>
    </source>
</evidence>
<keyword evidence="14" id="KW-0175">Coiled coil</keyword>
<dbReference type="SUPFAM" id="SSF52540">
    <property type="entry name" value="P-loop containing nucleoside triphosphate hydrolases"/>
    <property type="match status" value="1"/>
</dbReference>
<feature type="domain" description="SRP54-type proteins GTP-binding" evidence="16">
    <location>
        <begin position="258"/>
        <end position="450"/>
    </location>
</feature>
<feature type="region of interest" description="Disordered" evidence="15">
    <location>
        <begin position="105"/>
        <end position="124"/>
    </location>
</feature>
<evidence type="ECO:0000256" key="2">
    <source>
        <dbReference type="ARBA" id="ARBA00008531"/>
    </source>
</evidence>